<feature type="transmembrane region" description="Helical" evidence="1">
    <location>
        <begin position="65"/>
        <end position="84"/>
    </location>
</feature>
<reference evidence="2" key="1">
    <citation type="journal article" date="2015" name="Nature">
        <title>Complex archaea that bridge the gap between prokaryotes and eukaryotes.</title>
        <authorList>
            <person name="Spang A."/>
            <person name="Saw J.H."/>
            <person name="Jorgensen S.L."/>
            <person name="Zaremba-Niedzwiedzka K."/>
            <person name="Martijn J."/>
            <person name="Lind A.E."/>
            <person name="van Eijk R."/>
            <person name="Schleper C."/>
            <person name="Guy L."/>
            <person name="Ettema T.J."/>
        </authorList>
    </citation>
    <scope>NUCLEOTIDE SEQUENCE</scope>
</reference>
<accession>A0A0F9G0W6</accession>
<gene>
    <name evidence="2" type="ORF">LCGC14_1967670</name>
</gene>
<keyword evidence="1" id="KW-0812">Transmembrane</keyword>
<protein>
    <submittedName>
        <fullName evidence="2">Uncharacterized protein</fullName>
    </submittedName>
</protein>
<organism evidence="2">
    <name type="scientific">marine sediment metagenome</name>
    <dbReference type="NCBI Taxonomy" id="412755"/>
    <lineage>
        <taxon>unclassified sequences</taxon>
        <taxon>metagenomes</taxon>
        <taxon>ecological metagenomes</taxon>
    </lineage>
</organism>
<dbReference type="AlphaFoldDB" id="A0A0F9G0W6"/>
<evidence type="ECO:0000256" key="1">
    <source>
        <dbReference type="SAM" id="Phobius"/>
    </source>
</evidence>
<name>A0A0F9G0W6_9ZZZZ</name>
<dbReference type="EMBL" id="LAZR01021783">
    <property type="protein sequence ID" value="KKL84146.1"/>
    <property type="molecule type" value="Genomic_DNA"/>
</dbReference>
<keyword evidence="1" id="KW-0472">Membrane</keyword>
<feature type="transmembrane region" description="Helical" evidence="1">
    <location>
        <begin position="32"/>
        <end position="53"/>
    </location>
</feature>
<proteinExistence type="predicted"/>
<comment type="caution">
    <text evidence="2">The sequence shown here is derived from an EMBL/GenBank/DDBJ whole genome shotgun (WGS) entry which is preliminary data.</text>
</comment>
<evidence type="ECO:0000313" key="2">
    <source>
        <dbReference type="EMBL" id="KKL84146.1"/>
    </source>
</evidence>
<keyword evidence="1" id="KW-1133">Transmembrane helix</keyword>
<feature type="non-terminal residue" evidence="2">
    <location>
        <position position="87"/>
    </location>
</feature>
<sequence length="87" mass="9977">MNDVITLLKPRVWSFRSRIFSKREKAKVLKHVFLGGIGALFWGGIFVISLRVLKYFKGIEEIGDLIGFKLLSMMLIIIFSLLIFSSI</sequence>